<accession>A0A8K0PGL2</accession>
<dbReference type="AlphaFoldDB" id="A0A8K0PGL2"/>
<feature type="compositionally biased region" description="Basic and acidic residues" evidence="1">
    <location>
        <begin position="189"/>
        <end position="200"/>
    </location>
</feature>
<keyword evidence="3" id="KW-1185">Reference proteome</keyword>
<dbReference type="GO" id="GO:0006360">
    <property type="term" value="P:transcription by RNA polymerase I"/>
    <property type="evidence" value="ECO:0007669"/>
    <property type="project" value="InterPro"/>
</dbReference>
<dbReference type="InterPro" id="IPR022793">
    <property type="entry name" value="Rrn10"/>
</dbReference>
<feature type="region of interest" description="Disordered" evidence="1">
    <location>
        <begin position="177"/>
        <end position="200"/>
    </location>
</feature>
<dbReference type="Proteomes" id="UP000809789">
    <property type="component" value="Unassembled WGS sequence"/>
</dbReference>
<evidence type="ECO:0000313" key="2">
    <source>
        <dbReference type="EMBL" id="KAG8626488.1"/>
    </source>
</evidence>
<name>A0A8K0PGL2_9PEZI</name>
<evidence type="ECO:0000313" key="3">
    <source>
        <dbReference type="Proteomes" id="UP000809789"/>
    </source>
</evidence>
<dbReference type="PANTHER" id="PTHR28054">
    <property type="entry name" value="RNA POLYMERASE I-SPECIFIC TRANSCRIPTION INITIATION FACTOR RRN10"/>
    <property type="match status" value="1"/>
</dbReference>
<dbReference type="EMBL" id="JAESVG020000006">
    <property type="protein sequence ID" value="KAG8626488.1"/>
    <property type="molecule type" value="Genomic_DNA"/>
</dbReference>
<sequence length="200" mass="22198">MSRKRSRDESQPPTPRRQRSPRRIATLYDAVAGRVGYEAFLPASAVNKTPNTSHQPVPPEEVLFRRKGAPLRYEETDTYFASSRLDPVTQVLPNSDLLKAIHAYTSNFYAAGSLKGKWDWRSMDETALLAMGILLEEAMKDRIGATGDLAFVEGEGDVNGLRGKGFWDGRTWKRSVIRKAATGPKGKGKASEAREADEND</sequence>
<feature type="compositionally biased region" description="Basic and acidic residues" evidence="1">
    <location>
        <begin position="1"/>
        <end position="10"/>
    </location>
</feature>
<comment type="caution">
    <text evidence="2">The sequence shown here is derived from an EMBL/GenBank/DDBJ whole genome shotgun (WGS) entry which is preliminary data.</text>
</comment>
<evidence type="ECO:0000256" key="1">
    <source>
        <dbReference type="SAM" id="MobiDB-lite"/>
    </source>
</evidence>
<proteinExistence type="predicted"/>
<feature type="region of interest" description="Disordered" evidence="1">
    <location>
        <begin position="1"/>
        <end position="23"/>
    </location>
</feature>
<dbReference type="PANTHER" id="PTHR28054:SF1">
    <property type="entry name" value="RNA POLYMERASE I-SPECIFIC TRANSCRIPTION INITIATION FACTOR RRN10"/>
    <property type="match status" value="1"/>
</dbReference>
<gene>
    <name evidence="2" type="ORF">KVT40_005433</name>
</gene>
<organism evidence="2 3">
    <name type="scientific">Elsinoe batatas</name>
    <dbReference type="NCBI Taxonomy" id="2601811"/>
    <lineage>
        <taxon>Eukaryota</taxon>
        <taxon>Fungi</taxon>
        <taxon>Dikarya</taxon>
        <taxon>Ascomycota</taxon>
        <taxon>Pezizomycotina</taxon>
        <taxon>Dothideomycetes</taxon>
        <taxon>Dothideomycetidae</taxon>
        <taxon>Myriangiales</taxon>
        <taxon>Elsinoaceae</taxon>
        <taxon>Elsinoe</taxon>
    </lineage>
</organism>
<dbReference type="OrthoDB" id="2565191at2759"/>
<reference evidence="2" key="1">
    <citation type="submission" date="2021-07" db="EMBL/GenBank/DDBJ databases">
        <title>Elsinoe batatas strain:CRI-CJ2 Genome sequencing and assembly.</title>
        <authorList>
            <person name="Huang L."/>
        </authorList>
    </citation>
    <scope>NUCLEOTIDE SEQUENCE</scope>
    <source>
        <strain evidence="2">CRI-CJ2</strain>
    </source>
</reference>
<protein>
    <submittedName>
        <fullName evidence="2">Uncharacterized protein</fullName>
    </submittedName>
</protein>